<name>A0A816M961_9BILA</name>
<evidence type="ECO:0000256" key="1">
    <source>
        <dbReference type="SAM" id="SignalP"/>
    </source>
</evidence>
<feature type="chain" id="PRO_5036230353" evidence="1">
    <location>
        <begin position="18"/>
        <end position="126"/>
    </location>
</feature>
<dbReference type="Proteomes" id="UP000663842">
    <property type="component" value="Unassembled WGS sequence"/>
</dbReference>
<dbReference type="Proteomes" id="UP000663887">
    <property type="component" value="Unassembled WGS sequence"/>
</dbReference>
<dbReference type="Proteomes" id="UP000663856">
    <property type="component" value="Unassembled WGS sequence"/>
</dbReference>
<keyword evidence="1" id="KW-0732">Signal</keyword>
<evidence type="ECO:0000313" key="5">
    <source>
        <dbReference type="EMBL" id="CAF4482503.1"/>
    </source>
</evidence>
<gene>
    <name evidence="5" type="ORF">OVN521_LOCUS39716</name>
    <name evidence="4" type="ORF">UXM345_LOCUS35481</name>
    <name evidence="2" type="ORF">WKI299_LOCUS3093</name>
    <name evidence="3" type="ORF">XDN619_LOCUS17981</name>
</gene>
<dbReference type="AlphaFoldDB" id="A0A816M961"/>
<dbReference type="EMBL" id="CAJNRF010000529">
    <property type="protein sequence ID" value="CAF1966162.1"/>
    <property type="molecule type" value="Genomic_DNA"/>
</dbReference>
<protein>
    <submittedName>
        <fullName evidence="2">Uncharacterized protein</fullName>
    </submittedName>
</protein>
<reference evidence="2" key="1">
    <citation type="submission" date="2021-02" db="EMBL/GenBank/DDBJ databases">
        <authorList>
            <person name="Nowell W R."/>
        </authorList>
    </citation>
    <scope>NUCLEOTIDE SEQUENCE</scope>
</reference>
<sequence length="126" mass="13878">MLLQLASLTLLSTIIIGHPLDGVWTGQYTDVNPPKTWDVTLIANHDYRVYSVIYNHGFCQTAWIAQNGYGLQAPTLFREKLVTGPCGEGSYPRLDYNGTLTFRRGSSPDSELLGTGHLVHQTNAIG</sequence>
<keyword evidence="7" id="KW-1185">Reference proteome</keyword>
<evidence type="ECO:0000313" key="7">
    <source>
        <dbReference type="Proteomes" id="UP000663866"/>
    </source>
</evidence>
<evidence type="ECO:0000313" key="3">
    <source>
        <dbReference type="EMBL" id="CAF2097370.1"/>
    </source>
</evidence>
<evidence type="ECO:0000313" key="4">
    <source>
        <dbReference type="EMBL" id="CAF4340401.1"/>
    </source>
</evidence>
<comment type="caution">
    <text evidence="2">The sequence shown here is derived from an EMBL/GenBank/DDBJ whole genome shotgun (WGS) entry which is preliminary data.</text>
</comment>
<feature type="signal peptide" evidence="1">
    <location>
        <begin position="1"/>
        <end position="17"/>
    </location>
</feature>
<dbReference type="EMBL" id="CAJOBG010050763">
    <property type="protein sequence ID" value="CAF4482503.1"/>
    <property type="molecule type" value="Genomic_DNA"/>
</dbReference>
<dbReference type="Proteomes" id="UP000663866">
    <property type="component" value="Unassembled WGS sequence"/>
</dbReference>
<organism evidence="2 6">
    <name type="scientific">Rotaria magnacalcarata</name>
    <dbReference type="NCBI Taxonomy" id="392030"/>
    <lineage>
        <taxon>Eukaryota</taxon>
        <taxon>Metazoa</taxon>
        <taxon>Spiralia</taxon>
        <taxon>Gnathifera</taxon>
        <taxon>Rotifera</taxon>
        <taxon>Eurotatoria</taxon>
        <taxon>Bdelloidea</taxon>
        <taxon>Philodinida</taxon>
        <taxon>Philodinidae</taxon>
        <taxon>Rotaria</taxon>
    </lineage>
</organism>
<dbReference type="EMBL" id="CAJOBF010014557">
    <property type="protein sequence ID" value="CAF4340401.1"/>
    <property type="molecule type" value="Genomic_DNA"/>
</dbReference>
<accession>A0A816M961</accession>
<evidence type="ECO:0000313" key="2">
    <source>
        <dbReference type="EMBL" id="CAF1966162.1"/>
    </source>
</evidence>
<dbReference type="EMBL" id="CAJNRG010007713">
    <property type="protein sequence ID" value="CAF2097370.1"/>
    <property type="molecule type" value="Genomic_DNA"/>
</dbReference>
<proteinExistence type="predicted"/>
<evidence type="ECO:0000313" key="6">
    <source>
        <dbReference type="Proteomes" id="UP000663856"/>
    </source>
</evidence>